<evidence type="ECO:0000256" key="3">
    <source>
        <dbReference type="ARBA" id="ARBA00022833"/>
    </source>
</evidence>
<dbReference type="OrthoDB" id="411372at2759"/>
<feature type="domain" description="RING-type" evidence="5">
    <location>
        <begin position="247"/>
        <end position="287"/>
    </location>
</feature>
<dbReference type="PANTHER" id="PTHR21319">
    <property type="entry name" value="RING FINGER AND CHY ZINC FINGER DOMAIN-CONTAINING PROTEIN 1"/>
    <property type="match status" value="1"/>
</dbReference>
<dbReference type="SUPFAM" id="SSF57850">
    <property type="entry name" value="RING/U-box"/>
    <property type="match status" value="1"/>
</dbReference>
<evidence type="ECO:0000256" key="2">
    <source>
        <dbReference type="ARBA" id="ARBA00022771"/>
    </source>
</evidence>
<dbReference type="PROSITE" id="PS00518">
    <property type="entry name" value="ZF_RING_1"/>
    <property type="match status" value="1"/>
</dbReference>
<evidence type="ECO:0000313" key="10">
    <source>
        <dbReference type="Proteomes" id="UP000018208"/>
    </source>
</evidence>
<dbReference type="Pfam" id="PF05495">
    <property type="entry name" value="zf-CHY"/>
    <property type="match status" value="1"/>
</dbReference>
<dbReference type="CDD" id="cd16449">
    <property type="entry name" value="RING-HC"/>
    <property type="match status" value="1"/>
</dbReference>
<dbReference type="PROSITE" id="PS51266">
    <property type="entry name" value="ZF_CHY"/>
    <property type="match status" value="1"/>
</dbReference>
<dbReference type="InterPro" id="IPR018957">
    <property type="entry name" value="Znf_C3HC4_RING-type"/>
</dbReference>
<dbReference type="InterPro" id="IPR008913">
    <property type="entry name" value="Znf_CHY"/>
</dbReference>
<dbReference type="PROSITE" id="PS50089">
    <property type="entry name" value="ZF_RING_2"/>
    <property type="match status" value="1"/>
</dbReference>
<evidence type="ECO:0000259" key="5">
    <source>
        <dbReference type="PROSITE" id="PS50089"/>
    </source>
</evidence>
<sequence length="440" mass="51452">MTLHPLLIPTHAKQIQNCQTTSQTYLNALAVRPAYQIEAIEVVYFLEINGRKHLTQAAVITPVGDNSAFWARETQKLFKICSLQTYSQDLKPYEMRRISHLQNYKQLLQSSNYFGYFFKYYSRPVTGCLHQISGCSYNCATCNRFHICVNCHNDISPEHPVKYTLQIKCLFCDFIQHFASTCVNCKQKFGNYCCDICQVNTHETDFSTSLFHCTKCNSCHQIDFEFCEICHQCNNDMEHICGSDQVCVVCFEKMSNDQVQSDCKHFMCYKCYRLKISENDVKCPICKKTFLLEQDLIGFKVKFQEIYSSMYNTNSGLIKNQCNDCGKVIYQKENIIQYCKSCNFYNVEKLYHMDQMEKEHLFEPNLKSMKQYLLDVYSDEIRSKFNLKGANERKLISEIYKFLGISADNQTACKMMQVVKAGMRLEQIRVELKIRRNSKK</sequence>
<dbReference type="AlphaFoldDB" id="V6LM27"/>
<dbReference type="InterPro" id="IPR013083">
    <property type="entry name" value="Znf_RING/FYVE/PHD"/>
</dbReference>
<name>V6LM27_9EUKA</name>
<evidence type="ECO:0000259" key="6">
    <source>
        <dbReference type="PROSITE" id="PS51266"/>
    </source>
</evidence>
<dbReference type="PROSITE" id="PS51270">
    <property type="entry name" value="ZF_CTCHY"/>
    <property type="match status" value="1"/>
</dbReference>
<dbReference type="GO" id="GO:0061630">
    <property type="term" value="F:ubiquitin protein ligase activity"/>
    <property type="evidence" value="ECO:0007669"/>
    <property type="project" value="TreeGrafter"/>
</dbReference>
<feature type="domain" description="CTCHY-type" evidence="7">
    <location>
        <begin position="189"/>
        <end position="258"/>
    </location>
</feature>
<feature type="domain" description="CHY-type" evidence="6">
    <location>
        <begin position="121"/>
        <end position="187"/>
    </location>
</feature>
<dbReference type="EMBL" id="AUWU02000001">
    <property type="protein sequence ID" value="KAH0576871.1"/>
    <property type="molecule type" value="Genomic_DNA"/>
</dbReference>
<dbReference type="InterPro" id="IPR017907">
    <property type="entry name" value="Znf_RING_CS"/>
</dbReference>
<evidence type="ECO:0000313" key="9">
    <source>
        <dbReference type="EMBL" id="KAH0576871.1"/>
    </source>
</evidence>
<dbReference type="GO" id="GO:0006511">
    <property type="term" value="P:ubiquitin-dependent protein catabolic process"/>
    <property type="evidence" value="ECO:0007669"/>
    <property type="project" value="TreeGrafter"/>
</dbReference>
<evidence type="ECO:0000259" key="7">
    <source>
        <dbReference type="PROSITE" id="PS51270"/>
    </source>
</evidence>
<dbReference type="InterPro" id="IPR001841">
    <property type="entry name" value="Znf_RING"/>
</dbReference>
<dbReference type="VEuPathDB" id="GiardiaDB:SS50377_20217"/>
<dbReference type="SUPFAM" id="SSF161219">
    <property type="entry name" value="CHY zinc finger-like"/>
    <property type="match status" value="1"/>
</dbReference>
<dbReference type="Proteomes" id="UP000018208">
    <property type="component" value="Unassembled WGS sequence"/>
</dbReference>
<gene>
    <name evidence="8" type="ORF">SS50377_14849</name>
    <name evidence="9" type="ORF">SS50377_20217</name>
</gene>
<organism evidence="8">
    <name type="scientific">Spironucleus salmonicida</name>
    <dbReference type="NCBI Taxonomy" id="348837"/>
    <lineage>
        <taxon>Eukaryota</taxon>
        <taxon>Metamonada</taxon>
        <taxon>Diplomonadida</taxon>
        <taxon>Hexamitidae</taxon>
        <taxon>Hexamitinae</taxon>
        <taxon>Spironucleus</taxon>
    </lineage>
</organism>
<dbReference type="Pfam" id="PF00097">
    <property type="entry name" value="zf-C3HC4"/>
    <property type="match status" value="1"/>
</dbReference>
<reference evidence="8 9" key="1">
    <citation type="journal article" date="2014" name="PLoS Genet.">
        <title>The Genome of Spironucleus salmonicida Highlights a Fish Pathogen Adapted to Fluctuating Environments.</title>
        <authorList>
            <person name="Xu F."/>
            <person name="Jerlstrom-Hultqvist J."/>
            <person name="Einarsson E."/>
            <person name="Astvaldsson A."/>
            <person name="Svard S.G."/>
            <person name="Andersson J.O."/>
        </authorList>
    </citation>
    <scope>NUCLEOTIDE SEQUENCE</scope>
    <source>
        <strain evidence="9">ATCC 50377</strain>
    </source>
</reference>
<evidence type="ECO:0000256" key="1">
    <source>
        <dbReference type="ARBA" id="ARBA00022723"/>
    </source>
</evidence>
<evidence type="ECO:0000256" key="4">
    <source>
        <dbReference type="PROSITE-ProRule" id="PRU00601"/>
    </source>
</evidence>
<keyword evidence="3" id="KW-0862">Zinc</keyword>
<dbReference type="EMBL" id="KI546100">
    <property type="protein sequence ID" value="EST45273.1"/>
    <property type="molecule type" value="Genomic_DNA"/>
</dbReference>
<keyword evidence="2 4" id="KW-0863">Zinc-finger</keyword>
<protein>
    <submittedName>
        <fullName evidence="8">RING finger and CHY zinc finger domain-containing protein</fullName>
    </submittedName>
</protein>
<keyword evidence="10" id="KW-1185">Reference proteome</keyword>
<dbReference type="GO" id="GO:0005634">
    <property type="term" value="C:nucleus"/>
    <property type="evidence" value="ECO:0007669"/>
    <property type="project" value="TreeGrafter"/>
</dbReference>
<proteinExistence type="predicted"/>
<accession>V6LM27</accession>
<reference evidence="9" key="2">
    <citation type="submission" date="2020-12" db="EMBL/GenBank/DDBJ databases">
        <title>New Spironucleus salmonicida genome in near-complete chromosomes.</title>
        <authorList>
            <person name="Xu F."/>
            <person name="Kurt Z."/>
            <person name="Jimenez-Gonzalez A."/>
            <person name="Astvaldsson A."/>
            <person name="Andersson J.O."/>
            <person name="Svard S.G."/>
        </authorList>
    </citation>
    <scope>NUCLEOTIDE SEQUENCE</scope>
    <source>
        <strain evidence="9">ATCC 50377</strain>
    </source>
</reference>
<dbReference type="GO" id="GO:0008270">
    <property type="term" value="F:zinc ion binding"/>
    <property type="evidence" value="ECO:0007669"/>
    <property type="project" value="UniProtKB-KW"/>
</dbReference>
<dbReference type="InterPro" id="IPR037274">
    <property type="entry name" value="Znf_CHY_sf"/>
</dbReference>
<dbReference type="Gene3D" id="3.30.40.10">
    <property type="entry name" value="Zinc/RING finger domain, C3HC4 (zinc finger)"/>
    <property type="match status" value="1"/>
</dbReference>
<evidence type="ECO:0000313" key="8">
    <source>
        <dbReference type="EMBL" id="EST45273.1"/>
    </source>
</evidence>
<dbReference type="InterPro" id="IPR017921">
    <property type="entry name" value="Znf_CTCHY"/>
</dbReference>
<keyword evidence="1" id="KW-0479">Metal-binding</keyword>
<dbReference type="GO" id="GO:0016567">
    <property type="term" value="P:protein ubiquitination"/>
    <property type="evidence" value="ECO:0007669"/>
    <property type="project" value="TreeGrafter"/>
</dbReference>
<dbReference type="SMART" id="SM00184">
    <property type="entry name" value="RING"/>
    <property type="match status" value="1"/>
</dbReference>